<dbReference type="Proteomes" id="UP000570514">
    <property type="component" value="Unassembled WGS sequence"/>
</dbReference>
<reference evidence="8 9" key="1">
    <citation type="submission" date="2020-03" db="EMBL/GenBank/DDBJ databases">
        <title>Genomic Encyclopedia of Type Strains, Phase IV (KMG-IV): sequencing the most valuable type-strain genomes for metagenomic binning, comparative biology and taxonomic classification.</title>
        <authorList>
            <person name="Goeker M."/>
        </authorList>
    </citation>
    <scope>NUCLEOTIDE SEQUENCE [LARGE SCALE GENOMIC DNA]</scope>
    <source>
        <strain evidence="8 9">DSM 19867</strain>
    </source>
</reference>
<dbReference type="Pfam" id="PF02492">
    <property type="entry name" value="cobW"/>
    <property type="match status" value="1"/>
</dbReference>
<comment type="catalytic activity">
    <reaction evidence="6">
        <text>GTP + H2O = GDP + phosphate + H(+)</text>
        <dbReference type="Rhea" id="RHEA:19669"/>
        <dbReference type="ChEBI" id="CHEBI:15377"/>
        <dbReference type="ChEBI" id="CHEBI:15378"/>
        <dbReference type="ChEBI" id="CHEBI:37565"/>
        <dbReference type="ChEBI" id="CHEBI:43474"/>
        <dbReference type="ChEBI" id="CHEBI:58189"/>
    </reaction>
    <physiologicalReaction direction="left-to-right" evidence="6">
        <dbReference type="Rhea" id="RHEA:19670"/>
    </physiologicalReaction>
</comment>
<evidence type="ECO:0000256" key="2">
    <source>
        <dbReference type="ARBA" id="ARBA00022801"/>
    </source>
</evidence>
<keyword evidence="3" id="KW-0143">Chaperone</keyword>
<dbReference type="InterPro" id="IPR027417">
    <property type="entry name" value="P-loop_NTPase"/>
</dbReference>
<dbReference type="GO" id="GO:0016787">
    <property type="term" value="F:hydrolase activity"/>
    <property type="evidence" value="ECO:0007669"/>
    <property type="project" value="UniProtKB-KW"/>
</dbReference>
<dbReference type="InterPro" id="IPR011629">
    <property type="entry name" value="CobW-like_C"/>
</dbReference>
<evidence type="ECO:0000313" key="9">
    <source>
        <dbReference type="Proteomes" id="UP000570514"/>
    </source>
</evidence>
<dbReference type="SUPFAM" id="SSF52540">
    <property type="entry name" value="P-loop containing nucleoside triphosphate hydrolases"/>
    <property type="match status" value="1"/>
</dbReference>
<evidence type="ECO:0000256" key="5">
    <source>
        <dbReference type="ARBA" id="ARBA00045658"/>
    </source>
</evidence>
<dbReference type="SMART" id="SM00833">
    <property type="entry name" value="CobW_C"/>
    <property type="match status" value="1"/>
</dbReference>
<dbReference type="Gene3D" id="3.40.50.300">
    <property type="entry name" value="P-loop containing nucleotide triphosphate hydrolases"/>
    <property type="match status" value="1"/>
</dbReference>
<dbReference type="CDD" id="cd03112">
    <property type="entry name" value="CobW-like"/>
    <property type="match status" value="1"/>
</dbReference>
<name>A0A846N3Y9_9PROT</name>
<evidence type="ECO:0000256" key="6">
    <source>
        <dbReference type="ARBA" id="ARBA00049117"/>
    </source>
</evidence>
<sequence>MSAADDSRIPVTLLTGFLGSGKTTILNHLLQHPALANALVIINEFGEIGLDHALLVHTNEDVVVEMSSGCLCCTIRGDLSKTLREAPWRFARNGKRWFERVVIETTGIADPVPVMHTLMMDPKVETLYRLDGVITTVDAATALTTLDRQFESIKQAAVADMLLLTKTDLTSSETTEFVEARLHELNPAAPIVRTTQGAVDPALLFGTGLHMPAARTEDVKRWLSAEAYEHETKHGHDHDEHHHHDVNRHGKDISAVCVTVDDPIHPEVFNGWLGLLAAFRGPDLLRIKGMVNIIGEPGPVVIHGVQHIFHPSQSLPAWPDDDRRSRIVFIGRNLPADKLRESLAVLVADYAARHPSV</sequence>
<dbReference type="RefSeq" id="WP_167083873.1">
    <property type="nucleotide sequence ID" value="NZ_BAAADC010000001.1"/>
</dbReference>
<evidence type="ECO:0000256" key="3">
    <source>
        <dbReference type="ARBA" id="ARBA00023186"/>
    </source>
</evidence>
<protein>
    <submittedName>
        <fullName evidence="8">G3E family GTPase</fullName>
    </submittedName>
</protein>
<dbReference type="GO" id="GO:0000166">
    <property type="term" value="F:nucleotide binding"/>
    <property type="evidence" value="ECO:0007669"/>
    <property type="project" value="UniProtKB-KW"/>
</dbReference>
<dbReference type="GO" id="GO:0005737">
    <property type="term" value="C:cytoplasm"/>
    <property type="evidence" value="ECO:0007669"/>
    <property type="project" value="TreeGrafter"/>
</dbReference>
<dbReference type="PANTHER" id="PTHR13748">
    <property type="entry name" value="COBW-RELATED"/>
    <property type="match status" value="1"/>
</dbReference>
<comment type="similarity">
    <text evidence="4">Belongs to the SIMIBI class G3E GTPase family. ZNG1 subfamily.</text>
</comment>
<evidence type="ECO:0000313" key="8">
    <source>
        <dbReference type="EMBL" id="NIK89817.1"/>
    </source>
</evidence>
<gene>
    <name evidence="8" type="ORF">FHS83_003135</name>
</gene>
<dbReference type="EMBL" id="JAASRM010000001">
    <property type="protein sequence ID" value="NIK89817.1"/>
    <property type="molecule type" value="Genomic_DNA"/>
</dbReference>
<organism evidence="8 9">
    <name type="scientific">Rhizomicrobium palustre</name>
    <dbReference type="NCBI Taxonomy" id="189966"/>
    <lineage>
        <taxon>Bacteria</taxon>
        <taxon>Pseudomonadati</taxon>
        <taxon>Pseudomonadota</taxon>
        <taxon>Alphaproteobacteria</taxon>
        <taxon>Micropepsales</taxon>
        <taxon>Micropepsaceae</taxon>
        <taxon>Rhizomicrobium</taxon>
    </lineage>
</organism>
<feature type="domain" description="CobW C-terminal" evidence="7">
    <location>
        <begin position="253"/>
        <end position="347"/>
    </location>
</feature>
<comment type="function">
    <text evidence="5">Zinc chaperone that directly transfers zinc cofactor to target proteins, thereby activating them. Zinc is transferred from the CXCC motif in the GTPase domain to the zinc binding site in target proteins in a process requiring GTP hydrolysis.</text>
</comment>
<dbReference type="InterPro" id="IPR051316">
    <property type="entry name" value="Zinc-reg_GTPase_activator"/>
</dbReference>
<dbReference type="InterPro" id="IPR003495">
    <property type="entry name" value="CobW/HypB/UreG_nucleotide-bd"/>
</dbReference>
<proteinExistence type="inferred from homology"/>
<dbReference type="Gene3D" id="3.30.1220.10">
    <property type="entry name" value="CobW-like, C-terminal domain"/>
    <property type="match status" value="1"/>
</dbReference>
<keyword evidence="2" id="KW-0378">Hydrolase</keyword>
<keyword evidence="9" id="KW-1185">Reference proteome</keyword>
<evidence type="ECO:0000256" key="1">
    <source>
        <dbReference type="ARBA" id="ARBA00022741"/>
    </source>
</evidence>
<keyword evidence="1" id="KW-0547">Nucleotide-binding</keyword>
<dbReference type="PANTHER" id="PTHR13748:SF62">
    <property type="entry name" value="COBW DOMAIN-CONTAINING PROTEIN"/>
    <property type="match status" value="1"/>
</dbReference>
<dbReference type="Pfam" id="PF07683">
    <property type="entry name" value="CobW_C"/>
    <property type="match status" value="1"/>
</dbReference>
<accession>A0A846N3Y9</accession>
<comment type="caution">
    <text evidence="8">The sequence shown here is derived from an EMBL/GenBank/DDBJ whole genome shotgun (WGS) entry which is preliminary data.</text>
</comment>
<evidence type="ECO:0000256" key="4">
    <source>
        <dbReference type="ARBA" id="ARBA00034320"/>
    </source>
</evidence>
<dbReference type="InterPro" id="IPR036627">
    <property type="entry name" value="CobW-likC_sf"/>
</dbReference>
<dbReference type="AlphaFoldDB" id="A0A846N3Y9"/>
<evidence type="ECO:0000259" key="7">
    <source>
        <dbReference type="SMART" id="SM00833"/>
    </source>
</evidence>
<dbReference type="SUPFAM" id="SSF90002">
    <property type="entry name" value="Hypothetical protein YjiA, C-terminal domain"/>
    <property type="match status" value="1"/>
</dbReference>